<gene>
    <name evidence="14" type="ORF">AY555_08730</name>
</gene>
<evidence type="ECO:0000313" key="14">
    <source>
        <dbReference type="EMBL" id="AMW35245.1"/>
    </source>
</evidence>
<evidence type="ECO:0000313" key="15">
    <source>
        <dbReference type="Proteomes" id="UP000076066"/>
    </source>
</evidence>
<dbReference type="EMBL" id="CP014525">
    <property type="protein sequence ID" value="AMW35245.1"/>
    <property type="molecule type" value="Genomic_DNA"/>
</dbReference>
<dbReference type="SUPFAM" id="SSF53706">
    <property type="entry name" value="Formate dehydrogenase/DMSO reductase, domains 1-3"/>
    <property type="match status" value="1"/>
</dbReference>
<dbReference type="InterPro" id="IPR006963">
    <property type="entry name" value="Mopterin_OxRdtase_4Fe-4S_dom"/>
</dbReference>
<dbReference type="GO" id="GO:0016651">
    <property type="term" value="F:oxidoreductase activity, acting on NAD(P)H"/>
    <property type="evidence" value="ECO:0007669"/>
    <property type="project" value="InterPro"/>
</dbReference>
<evidence type="ECO:0000256" key="2">
    <source>
        <dbReference type="ARBA" id="ARBA00005404"/>
    </source>
</evidence>
<name>A0A143DET0_9PROT</name>
<dbReference type="InterPro" id="IPR001041">
    <property type="entry name" value="2Fe-2S_ferredoxin-type"/>
</dbReference>
<dbReference type="PROSITE" id="PS51085">
    <property type="entry name" value="2FE2S_FER_2"/>
    <property type="match status" value="1"/>
</dbReference>
<dbReference type="SUPFAM" id="SSF54862">
    <property type="entry name" value="4Fe-4S ferredoxins"/>
    <property type="match status" value="1"/>
</dbReference>
<dbReference type="InterPro" id="IPR036010">
    <property type="entry name" value="2Fe-2S_ferredoxin-like_sf"/>
</dbReference>
<dbReference type="InterPro" id="IPR006656">
    <property type="entry name" value="Mopterin_OxRdtase"/>
</dbReference>
<dbReference type="KEGG" id="hjo:AY555_08730"/>
<dbReference type="PANTHER" id="PTHR43105:SF13">
    <property type="entry name" value="NADH-UBIQUINONE OXIDOREDUCTASE 75 KDA SUBUNIT, MITOCHONDRIAL"/>
    <property type="match status" value="1"/>
</dbReference>
<dbReference type="Proteomes" id="UP000076066">
    <property type="component" value="Chromosome"/>
</dbReference>
<evidence type="ECO:0000259" key="11">
    <source>
        <dbReference type="PROSITE" id="PS51085"/>
    </source>
</evidence>
<keyword evidence="3 10" id="KW-0004">4Fe-4S</keyword>
<dbReference type="GO" id="GO:0016020">
    <property type="term" value="C:membrane"/>
    <property type="evidence" value="ECO:0007669"/>
    <property type="project" value="InterPro"/>
</dbReference>
<evidence type="ECO:0000256" key="4">
    <source>
        <dbReference type="ARBA" id="ARBA00022723"/>
    </source>
</evidence>
<dbReference type="GeneID" id="53317239"/>
<evidence type="ECO:0000256" key="10">
    <source>
        <dbReference type="RuleBase" id="RU003525"/>
    </source>
</evidence>
<dbReference type="InterPro" id="IPR019574">
    <property type="entry name" value="NADH_UbQ_OxRdtase_Gsu_4Fe4S-bd"/>
</dbReference>
<keyword evidence="4 10" id="KW-0479">Metal-binding</keyword>
<dbReference type="Pfam" id="PF13510">
    <property type="entry name" value="Fer2_4"/>
    <property type="match status" value="1"/>
</dbReference>
<evidence type="ECO:0000256" key="5">
    <source>
        <dbReference type="ARBA" id="ARBA00022967"/>
    </source>
</evidence>
<dbReference type="PROSITE" id="PS51669">
    <property type="entry name" value="4FE4S_MOW_BIS_MGD"/>
    <property type="match status" value="1"/>
</dbReference>
<dbReference type="CDD" id="cd00207">
    <property type="entry name" value="fer2"/>
    <property type="match status" value="1"/>
</dbReference>
<dbReference type="FunFam" id="3.10.20.740:FF:000001">
    <property type="entry name" value="NADH-quinone oxidoreductase subunit G"/>
    <property type="match status" value="1"/>
</dbReference>
<dbReference type="NCBIfam" id="TIGR01973">
    <property type="entry name" value="NuoG"/>
    <property type="match status" value="1"/>
</dbReference>
<dbReference type="Gene3D" id="3.10.20.740">
    <property type="match status" value="1"/>
</dbReference>
<feature type="domain" description="2Fe-2S ferredoxin-type" evidence="11">
    <location>
        <begin position="2"/>
        <end position="79"/>
    </location>
</feature>
<comment type="catalytic activity">
    <reaction evidence="9 10">
        <text>a quinone + NADH + 5 H(+)(in) = a quinol + NAD(+) + 4 H(+)(out)</text>
        <dbReference type="Rhea" id="RHEA:57888"/>
        <dbReference type="ChEBI" id="CHEBI:15378"/>
        <dbReference type="ChEBI" id="CHEBI:24646"/>
        <dbReference type="ChEBI" id="CHEBI:57540"/>
        <dbReference type="ChEBI" id="CHEBI:57945"/>
        <dbReference type="ChEBI" id="CHEBI:132124"/>
    </reaction>
</comment>
<sequence length="689" mass="74694">MPKLTIDGIEVEVPAGTTILQAAEQIGIEIPRFCYHERLSIAGNCRMCLVEVQPGPPKPAASCAMPVADGMVVKTNSPMAVKARKGVMEFLLINHPLDCPICDQGGECDLQDQAVAFGYDRSRYREGKRAVKDKYMGPLVATEMTRCIQCTRCVRFAQEVAGVPDLGGVNRGEHMEIGTYVEKAIGSELSGNLVDLCPVGALTSKPYAFNARPWELKKTESIDVFDAIGANIRIDARGNEVLRVLPRLNESVNEEWLGDKSRHAIDGLRRQRLDTPYVRRDGKLVPATWQEAFSAIAARIRGMSGNRMAAIAGDMADAEAMIMLKDLMSALGSRSLECRQDGAALDPDNRLSWQFNSGISGIDEADAILLVGTNPRWEAPVLNARIRKRYMTGQVKIAAVGPQVDLTYRYQHLGTGPETLQALLDGRHDFMGVLKAAKKPMLILGMGALTRKDSKAVLALVSKLVESTGMVRADWNGFNVLHTVAARVGGLELGFVPGPNGRDLEGILSGAEKGEIEFVYLLGADELPMTRLGKAFVVYQGSHGDAGAMRADVILPGAAYTEKSATYLNTEGVVQRTARAVFPPGQAREDWTVIRALSEVIGRKLPQDTLAQVRDRMTAVSPVFDDDAAPPPATWSPLGQSGPVEAAPFASPIRNYYMTDPVSRASATMAECTEVYVNGNQQRKTGTHG</sequence>
<keyword evidence="15" id="KW-1185">Reference proteome</keyword>
<comment type="similarity">
    <text evidence="2 10">Belongs to the complex I 75 kDa subunit family.</text>
</comment>
<evidence type="ECO:0000259" key="13">
    <source>
        <dbReference type="PROSITE" id="PS51839"/>
    </source>
</evidence>
<evidence type="ECO:0000259" key="12">
    <source>
        <dbReference type="PROSITE" id="PS51669"/>
    </source>
</evidence>
<evidence type="ECO:0000256" key="9">
    <source>
        <dbReference type="ARBA" id="ARBA00047712"/>
    </source>
</evidence>
<dbReference type="Pfam" id="PF00384">
    <property type="entry name" value="Molybdopterin"/>
    <property type="match status" value="1"/>
</dbReference>
<evidence type="ECO:0000256" key="1">
    <source>
        <dbReference type="ARBA" id="ARBA00001966"/>
    </source>
</evidence>
<dbReference type="AlphaFoldDB" id="A0A143DET0"/>
<keyword evidence="10" id="KW-0874">Quinone</keyword>
<organism evidence="14 15">
    <name type="scientific">Haematospirillum jordaniae</name>
    <dbReference type="NCBI Taxonomy" id="1549855"/>
    <lineage>
        <taxon>Bacteria</taxon>
        <taxon>Pseudomonadati</taxon>
        <taxon>Pseudomonadota</taxon>
        <taxon>Alphaproteobacteria</taxon>
        <taxon>Rhodospirillales</taxon>
        <taxon>Novispirillaceae</taxon>
        <taxon>Haematospirillum</taxon>
    </lineage>
</organism>
<keyword evidence="8 10" id="KW-0520">NAD</keyword>
<dbReference type="InterPro" id="IPR050123">
    <property type="entry name" value="Prok_molybdopt-oxidoreductase"/>
</dbReference>
<evidence type="ECO:0000256" key="3">
    <source>
        <dbReference type="ARBA" id="ARBA00022485"/>
    </source>
</evidence>
<comment type="cofactor">
    <cofactor evidence="10">
        <name>[2Fe-2S] cluster</name>
        <dbReference type="ChEBI" id="CHEBI:190135"/>
    </cofactor>
    <text evidence="10">Binds 1 [2Fe-2S] cluster per subunit.</text>
</comment>
<protein>
    <recommendedName>
        <fullName evidence="10">NADH-quinone oxidoreductase</fullName>
        <ecNumber evidence="10">7.1.1.-</ecNumber>
    </recommendedName>
</protein>
<dbReference type="GO" id="GO:0051539">
    <property type="term" value="F:4 iron, 4 sulfur cluster binding"/>
    <property type="evidence" value="ECO:0007669"/>
    <property type="project" value="UniProtKB-KW"/>
</dbReference>
<dbReference type="GO" id="GO:0051537">
    <property type="term" value="F:2 iron, 2 sulfur cluster binding"/>
    <property type="evidence" value="ECO:0007669"/>
    <property type="project" value="UniProtKB-UniRule"/>
</dbReference>
<dbReference type="InterPro" id="IPR015405">
    <property type="entry name" value="NDUFS1-like_C"/>
</dbReference>
<accession>A0A143DET0</accession>
<dbReference type="GO" id="GO:0048038">
    <property type="term" value="F:quinone binding"/>
    <property type="evidence" value="ECO:0007669"/>
    <property type="project" value="UniProtKB-UniRule"/>
</dbReference>
<dbReference type="CDD" id="cd02773">
    <property type="entry name" value="MopB_Res-Cmplx1_Nad11"/>
    <property type="match status" value="1"/>
</dbReference>
<dbReference type="RefSeq" id="WP_066135687.1">
    <property type="nucleotide sequence ID" value="NZ_CP014525.1"/>
</dbReference>
<dbReference type="PROSITE" id="PS51839">
    <property type="entry name" value="4FE4S_HC3"/>
    <property type="match status" value="1"/>
</dbReference>
<reference evidence="14 15" key="1">
    <citation type="submission" date="2016-02" db="EMBL/GenBank/DDBJ databases">
        <title>Complete Genome of H5569, the type strain of the newly described species Haematospirillium jordaniae.</title>
        <authorList>
            <person name="Nicholson A.C."/>
            <person name="Humrighouse B.W."/>
            <person name="Loparov V."/>
            <person name="McQuiston J.R."/>
        </authorList>
    </citation>
    <scope>NUCLEOTIDE SEQUENCE [LARGE SCALE GENOMIC DNA]</scope>
    <source>
        <strain evidence="14 15">H5569</strain>
    </source>
</reference>
<dbReference type="Gene3D" id="3.40.50.740">
    <property type="match status" value="2"/>
</dbReference>
<dbReference type="Pfam" id="PF09326">
    <property type="entry name" value="NADH_dhqG_C"/>
    <property type="match status" value="1"/>
</dbReference>
<dbReference type="Pfam" id="PF22151">
    <property type="entry name" value="Fer4_NDSU1"/>
    <property type="match status" value="1"/>
</dbReference>
<comment type="function">
    <text evidence="10">NDH-1 shuttles electrons from NADH, via FMN and iron-sulfur (Fe-S) centers, to quinones in the respiratory chain. Couples the redox reaction to proton translocation (for every two electrons transferred, four hydrogen ions are translocated across the cytoplasmic membrane), and thus conserves the redox energy in a proton gradient.</text>
</comment>
<dbReference type="Gene3D" id="3.30.70.20">
    <property type="match status" value="1"/>
</dbReference>
<keyword evidence="10" id="KW-0001">2Fe-2S</keyword>
<dbReference type="InterPro" id="IPR000283">
    <property type="entry name" value="NADH_UbQ_OxRdtase_75kDa_su_CS"/>
</dbReference>
<dbReference type="SMART" id="SM00929">
    <property type="entry name" value="NADH-G_4Fe-4S_3"/>
    <property type="match status" value="1"/>
</dbReference>
<dbReference type="InterPro" id="IPR054351">
    <property type="entry name" value="NADH_UbQ_OxRdtase_ferredoxin"/>
</dbReference>
<keyword evidence="5 10" id="KW-1278">Translocase</keyword>
<dbReference type="SUPFAM" id="SSF54292">
    <property type="entry name" value="2Fe-2S ferredoxin-like"/>
    <property type="match status" value="1"/>
</dbReference>
<dbReference type="Pfam" id="PF22117">
    <property type="entry name" value="Fer4_Nqo3"/>
    <property type="match status" value="1"/>
</dbReference>
<evidence type="ECO:0000256" key="7">
    <source>
        <dbReference type="ARBA" id="ARBA00023014"/>
    </source>
</evidence>
<dbReference type="GO" id="GO:0008137">
    <property type="term" value="F:NADH dehydrogenase (ubiquinone) activity"/>
    <property type="evidence" value="ECO:0007669"/>
    <property type="project" value="UniProtKB-UniRule"/>
</dbReference>
<proteinExistence type="inferred from homology"/>
<dbReference type="EC" id="7.1.1.-" evidence="10"/>
<evidence type="ECO:0000256" key="8">
    <source>
        <dbReference type="ARBA" id="ARBA00023027"/>
    </source>
</evidence>
<dbReference type="Pfam" id="PF10588">
    <property type="entry name" value="NADH-G_4Fe-4S_3"/>
    <property type="match status" value="1"/>
</dbReference>
<comment type="cofactor">
    <cofactor evidence="1 10">
        <name>[4Fe-4S] cluster</name>
        <dbReference type="ChEBI" id="CHEBI:49883"/>
    </cofactor>
</comment>
<dbReference type="PROSITE" id="PS00641">
    <property type="entry name" value="COMPLEX1_75K_1"/>
    <property type="match status" value="1"/>
</dbReference>
<feature type="domain" description="4Fe-4S His(Cys)3-ligated-type" evidence="13">
    <location>
        <begin position="79"/>
        <end position="118"/>
    </location>
</feature>
<dbReference type="InterPro" id="IPR010228">
    <property type="entry name" value="NADH_UbQ_OxRdtase_Gsu"/>
</dbReference>
<dbReference type="GO" id="GO:0042773">
    <property type="term" value="P:ATP synthesis coupled electron transport"/>
    <property type="evidence" value="ECO:0007669"/>
    <property type="project" value="InterPro"/>
</dbReference>
<keyword evidence="7 10" id="KW-0411">Iron-sulfur</keyword>
<dbReference type="GO" id="GO:0046872">
    <property type="term" value="F:metal ion binding"/>
    <property type="evidence" value="ECO:0007669"/>
    <property type="project" value="UniProtKB-UniRule"/>
</dbReference>
<evidence type="ECO:0000256" key="6">
    <source>
        <dbReference type="ARBA" id="ARBA00023004"/>
    </source>
</evidence>
<dbReference type="STRING" id="1549855.AY555_08730"/>
<dbReference type="PANTHER" id="PTHR43105">
    <property type="entry name" value="RESPIRATORY NITRATE REDUCTASE"/>
    <property type="match status" value="1"/>
</dbReference>
<dbReference type="OrthoDB" id="9803192at2"/>
<dbReference type="PROSITE" id="PS00643">
    <property type="entry name" value="COMPLEX1_75K_3"/>
    <property type="match status" value="1"/>
</dbReference>
<dbReference type="PROSITE" id="PS00642">
    <property type="entry name" value="COMPLEX1_75K_2"/>
    <property type="match status" value="1"/>
</dbReference>
<feature type="domain" description="4Fe-4S Mo/W bis-MGD-type" evidence="12">
    <location>
        <begin position="216"/>
        <end position="272"/>
    </location>
</feature>
<dbReference type="Gene3D" id="3.40.228.10">
    <property type="entry name" value="Dimethylsulfoxide Reductase, domain 2"/>
    <property type="match status" value="1"/>
</dbReference>
<dbReference type="FunFam" id="3.30.70.20:FF:000002">
    <property type="entry name" value="NADH-ubiquinone oxidoreductase 75 kDa subunit"/>
    <property type="match status" value="1"/>
</dbReference>
<keyword evidence="6 10" id="KW-0408">Iron</keyword>